<evidence type="ECO:0000313" key="3">
    <source>
        <dbReference type="Proteomes" id="UP000238924"/>
    </source>
</evidence>
<dbReference type="Gene3D" id="3.40.1420.30">
    <property type="match status" value="1"/>
</dbReference>
<accession>A0ABX5B7C3</accession>
<proteinExistence type="predicted"/>
<name>A0ABX5B7C3_9SPIR</name>
<comment type="caution">
    <text evidence="2">The sequence shown here is derived from an EMBL/GenBank/DDBJ whole genome shotgun (WGS) entry which is preliminary data.</text>
</comment>
<feature type="domain" description="Putative beta-lactamase-inhibitor-like PepSY-like" evidence="1">
    <location>
        <begin position="60"/>
        <end position="144"/>
    </location>
</feature>
<dbReference type="Proteomes" id="UP000238924">
    <property type="component" value="Unassembled WGS sequence"/>
</dbReference>
<evidence type="ECO:0000259" key="1">
    <source>
        <dbReference type="Pfam" id="PF11396"/>
    </source>
</evidence>
<dbReference type="SUPFAM" id="SSF160574">
    <property type="entry name" value="BT0923-like"/>
    <property type="match status" value="1"/>
</dbReference>
<keyword evidence="3" id="KW-1185">Reference proteome</keyword>
<gene>
    <name evidence="2" type="ORF">DJ52_00820</name>
</gene>
<organism evidence="2 3">
    <name type="scientific">Brachyspira murdochii</name>
    <dbReference type="NCBI Taxonomy" id="84378"/>
    <lineage>
        <taxon>Bacteria</taxon>
        <taxon>Pseudomonadati</taxon>
        <taxon>Spirochaetota</taxon>
        <taxon>Spirochaetia</taxon>
        <taxon>Brachyspirales</taxon>
        <taxon>Brachyspiraceae</taxon>
        <taxon>Brachyspira</taxon>
    </lineage>
</organism>
<evidence type="ECO:0000313" key="2">
    <source>
        <dbReference type="EMBL" id="PPS23158.1"/>
    </source>
</evidence>
<dbReference type="RefSeq" id="WP_104617827.1">
    <property type="nucleotide sequence ID" value="NZ_JJMJ01000016.1"/>
</dbReference>
<dbReference type="Pfam" id="PF11396">
    <property type="entry name" value="PepSY_like"/>
    <property type="match status" value="1"/>
</dbReference>
<protein>
    <recommendedName>
        <fullName evidence="1">Putative beta-lactamase-inhibitor-like PepSY-like domain-containing protein</fullName>
    </recommendedName>
</protein>
<dbReference type="EMBL" id="JJMJ01000016">
    <property type="protein sequence ID" value="PPS23158.1"/>
    <property type="molecule type" value="Genomic_DNA"/>
</dbReference>
<dbReference type="InterPro" id="IPR021533">
    <property type="entry name" value="PepSY-like"/>
</dbReference>
<sequence>MKYIKNIFITGIFLLICTIFLYSQSLTENSLPLKARNFINLNFPGNNIETVSLYQSGGGYETYIDFGYNFIFYHTGLWKKITAVTDEAKRKGIPRSSIHKSMVNVIDSEYPSSKITDIERKDKLFLIVLDDKYQLEISGYGIIINTTVLDDNDTQE</sequence>
<reference evidence="2 3" key="1">
    <citation type="submission" date="2014-04" db="EMBL/GenBank/DDBJ databases">
        <title>Whole genome sequence of 'Brachyspira hampsonii' D13-03603F2.</title>
        <authorList>
            <person name="Patterson A.H."/>
            <person name="Chaban B."/>
            <person name="Fernando C."/>
            <person name="Harding J.C."/>
            <person name="Hill J.E."/>
        </authorList>
    </citation>
    <scope>NUCLEOTIDE SEQUENCE [LARGE SCALE GENOMIC DNA]</scope>
    <source>
        <strain evidence="2 3">D13-03603F2</strain>
    </source>
</reference>